<sequence length="440" mass="45818">ERHPPARGDAVGQAGRSAAGRRREGDPRARQAAGRSSGGGGDCRAPGPDRRAAVPGPGAAQGRRDEAGAGAVGLRGRPARGPRGPLPRGPDQAPGGGASAAGGDRARSARPRAGPDVARAVRGVRRPACGGGEHRPGAPGGLGRRARGRGEDPVPRCGPSAARRPAPAQPRGPALLGVHPRPRRQAVDHRAGGARQRGARLPPGGRVAADLRGGLRRRPGDPRAGGRRRHRARPRHRVDGGHTPVAHDRRRDTGGARPRLAAARALPAVRTGARRSAPRRPPSGQLPPAAGRPARRHRLRGRQPLARRFAGADRTARPAGPAGQGRRGARRAAGRGLREGVHRRRPRTGALLPAPAARAGRPAVVPVQPRVAARAGRTPRRPALTRRAARSSAQPAAVVPAHPPGDDGDHRRALPAQRRGRLPLRARELAAGLRRPRSLL</sequence>
<dbReference type="EMBL" id="CADCUB010000126">
    <property type="protein sequence ID" value="CAA9345513.1"/>
    <property type="molecule type" value="Genomic_DNA"/>
</dbReference>
<evidence type="ECO:0000256" key="1">
    <source>
        <dbReference type="SAM" id="MobiDB-lite"/>
    </source>
</evidence>
<feature type="compositionally biased region" description="Low complexity" evidence="1">
    <location>
        <begin position="193"/>
        <end position="212"/>
    </location>
</feature>
<dbReference type="AlphaFoldDB" id="A0A6J4LZB8"/>
<feature type="non-terminal residue" evidence="2">
    <location>
        <position position="440"/>
    </location>
</feature>
<evidence type="ECO:0000313" key="2">
    <source>
        <dbReference type="EMBL" id="CAA9345513.1"/>
    </source>
</evidence>
<feature type="non-terminal residue" evidence="2">
    <location>
        <position position="1"/>
    </location>
</feature>
<feature type="region of interest" description="Disordered" evidence="1">
    <location>
        <begin position="370"/>
        <end position="423"/>
    </location>
</feature>
<accession>A0A6J4LZB8</accession>
<feature type="compositionally biased region" description="Basic and acidic residues" evidence="1">
    <location>
        <begin position="237"/>
        <end position="254"/>
    </location>
</feature>
<feature type="region of interest" description="Disordered" evidence="1">
    <location>
        <begin position="1"/>
        <end position="350"/>
    </location>
</feature>
<feature type="compositionally biased region" description="Low complexity" evidence="1">
    <location>
        <begin position="68"/>
        <end position="83"/>
    </location>
</feature>
<name>A0A6J4LZB8_9ACTN</name>
<feature type="compositionally biased region" description="Basic residues" evidence="1">
    <location>
        <begin position="377"/>
        <end position="389"/>
    </location>
</feature>
<gene>
    <name evidence="2" type="ORF">AVDCRST_MAG07-2647</name>
</gene>
<feature type="compositionally biased region" description="Basic residues" evidence="1">
    <location>
        <begin position="225"/>
        <end position="236"/>
    </location>
</feature>
<reference evidence="2" key="1">
    <citation type="submission" date="2020-02" db="EMBL/GenBank/DDBJ databases">
        <authorList>
            <person name="Meier V. D."/>
        </authorList>
    </citation>
    <scope>NUCLEOTIDE SEQUENCE</scope>
    <source>
        <strain evidence="2">AVDCRST_MAG07</strain>
    </source>
</reference>
<proteinExistence type="predicted"/>
<feature type="compositionally biased region" description="Low complexity" evidence="1">
    <location>
        <begin position="155"/>
        <end position="174"/>
    </location>
</feature>
<feature type="compositionally biased region" description="Low complexity" evidence="1">
    <location>
        <begin position="390"/>
        <end position="400"/>
    </location>
</feature>
<organism evidence="2">
    <name type="scientific">uncultured Frankineae bacterium</name>
    <dbReference type="NCBI Taxonomy" id="437475"/>
    <lineage>
        <taxon>Bacteria</taxon>
        <taxon>Bacillati</taxon>
        <taxon>Actinomycetota</taxon>
        <taxon>Actinomycetes</taxon>
        <taxon>Frankiales</taxon>
        <taxon>environmental samples</taxon>
    </lineage>
</organism>
<protein>
    <submittedName>
        <fullName evidence="2">Uncharacterized ABC1 family protein SCO5192</fullName>
    </submittedName>
</protein>
<feature type="compositionally biased region" description="Low complexity" evidence="1">
    <location>
        <begin position="256"/>
        <end position="268"/>
    </location>
</feature>
<feature type="compositionally biased region" description="Low complexity" evidence="1">
    <location>
        <begin position="111"/>
        <end position="121"/>
    </location>
</feature>